<dbReference type="AlphaFoldDB" id="A0AAU9XHZ6"/>
<reference evidence="1 2" key="1">
    <citation type="submission" date="2022-05" db="EMBL/GenBank/DDBJ databases">
        <authorList>
            <consortium name="Genoscope - CEA"/>
            <person name="William W."/>
        </authorList>
    </citation>
    <scope>NUCLEOTIDE SEQUENCE [LARGE SCALE GENOMIC DNA]</scope>
</reference>
<keyword evidence="2" id="KW-1185">Reference proteome</keyword>
<dbReference type="Proteomes" id="UP001159428">
    <property type="component" value="Unassembled WGS sequence"/>
</dbReference>
<dbReference type="SUPFAM" id="SSF47095">
    <property type="entry name" value="HMG-box"/>
    <property type="match status" value="1"/>
</dbReference>
<name>A0AAU9XHZ6_9CNID</name>
<dbReference type="InterPro" id="IPR036910">
    <property type="entry name" value="HMG_box_dom_sf"/>
</dbReference>
<proteinExistence type="predicted"/>
<evidence type="ECO:0008006" key="3">
    <source>
        <dbReference type="Google" id="ProtNLM"/>
    </source>
</evidence>
<dbReference type="EMBL" id="CALNXJ010000041">
    <property type="protein sequence ID" value="CAH3146434.1"/>
    <property type="molecule type" value="Genomic_DNA"/>
</dbReference>
<comment type="caution">
    <text evidence="1">The sequence shown here is derived from an EMBL/GenBank/DDBJ whole genome shotgun (WGS) entry which is preliminary data.</text>
</comment>
<evidence type="ECO:0000313" key="1">
    <source>
        <dbReference type="EMBL" id="CAH3146434.1"/>
    </source>
</evidence>
<sequence>ISFYSTEQTGGSAEVFRTIGEKWRNLSDSDRAAYKKVATDLGSAVSLPSADKQAKKIIGNIMKQVAELETLGGHALMLCAYDGVCYQGSAGIGDSLLKTNIMETFASRLHCEKHNISSENRSLLYSQSLSLSFVGELVGNRGSKMPYAKIQQLGILFNNLPLDLKKEIGVIPRKPSLYGSGQRRKLW</sequence>
<feature type="non-terminal residue" evidence="1">
    <location>
        <position position="1"/>
    </location>
</feature>
<protein>
    <recommendedName>
        <fullName evidence="3">HMG box domain-containing protein</fullName>
    </recommendedName>
</protein>
<accession>A0AAU9XHZ6</accession>
<organism evidence="1 2">
    <name type="scientific">Pocillopora meandrina</name>
    <dbReference type="NCBI Taxonomy" id="46732"/>
    <lineage>
        <taxon>Eukaryota</taxon>
        <taxon>Metazoa</taxon>
        <taxon>Cnidaria</taxon>
        <taxon>Anthozoa</taxon>
        <taxon>Hexacorallia</taxon>
        <taxon>Scleractinia</taxon>
        <taxon>Astrocoeniina</taxon>
        <taxon>Pocilloporidae</taxon>
        <taxon>Pocillopora</taxon>
    </lineage>
</organism>
<evidence type="ECO:0000313" key="2">
    <source>
        <dbReference type="Proteomes" id="UP001159428"/>
    </source>
</evidence>
<feature type="non-terminal residue" evidence="1">
    <location>
        <position position="187"/>
    </location>
</feature>
<gene>
    <name evidence="1" type="ORF">PMEA_00022988</name>
</gene>